<dbReference type="InterPro" id="IPR002577">
    <property type="entry name" value="HTH_HxlR"/>
</dbReference>
<accession>A0A7U3VR75</accession>
<evidence type="ECO:0000256" key="1">
    <source>
        <dbReference type="ARBA" id="ARBA00023015"/>
    </source>
</evidence>
<reference evidence="5 6" key="2">
    <citation type="journal article" date="2011" name="J. Antibiot.">
        <title>Furaquinocins I and J: novel polyketide isoprenoid hybrid compounds from Streptomyces reveromyceticus SN-593.</title>
        <authorList>
            <person name="Panthee S."/>
            <person name="Takahashi S."/>
            <person name="Takagi H."/>
            <person name="Nogawa T."/>
            <person name="Oowada E."/>
            <person name="Uramoto M."/>
            <person name="Osada H."/>
        </authorList>
    </citation>
    <scope>NUCLEOTIDE SEQUENCE [LARGE SCALE GENOMIC DNA]</scope>
    <source>
        <strain evidence="5 6">SN-593</strain>
    </source>
</reference>
<keyword evidence="6" id="KW-1185">Reference proteome</keyword>
<dbReference type="Pfam" id="PF01638">
    <property type="entry name" value="HxlR"/>
    <property type="match status" value="1"/>
</dbReference>
<dbReference type="RefSeq" id="WP_202236438.1">
    <property type="nucleotide sequence ID" value="NZ_AP018365.1"/>
</dbReference>
<name>A0A7U3VR75_9ACTN</name>
<feature type="domain" description="HTH hxlR-type" evidence="4">
    <location>
        <begin position="24"/>
        <end position="122"/>
    </location>
</feature>
<keyword evidence="1" id="KW-0805">Transcription regulation</keyword>
<evidence type="ECO:0000313" key="6">
    <source>
        <dbReference type="Proteomes" id="UP000595703"/>
    </source>
</evidence>
<dbReference type="PROSITE" id="PS51118">
    <property type="entry name" value="HTH_HXLR"/>
    <property type="match status" value="1"/>
</dbReference>
<dbReference type="GO" id="GO:0003677">
    <property type="term" value="F:DNA binding"/>
    <property type="evidence" value="ECO:0007669"/>
    <property type="project" value="UniProtKB-KW"/>
</dbReference>
<reference evidence="5 6" key="3">
    <citation type="journal article" date="2011" name="Nat. Chem. Biol.">
        <title>Reveromycin A biosynthesis uses RevG and RevJ for stereospecific spiroacetal formation.</title>
        <authorList>
            <person name="Takahashi S."/>
            <person name="Toyoda A."/>
            <person name="Sekiyama Y."/>
            <person name="Takagi H."/>
            <person name="Nogawa T."/>
            <person name="Uramoto M."/>
            <person name="Suzuki R."/>
            <person name="Koshino H."/>
            <person name="Kumano T."/>
            <person name="Panthee S."/>
            <person name="Dairi T."/>
            <person name="Ishikawa J."/>
            <person name="Ikeda H."/>
            <person name="Sakaki Y."/>
            <person name="Osada H."/>
        </authorList>
    </citation>
    <scope>NUCLEOTIDE SEQUENCE [LARGE SCALE GENOMIC DNA]</scope>
    <source>
        <strain evidence="5 6">SN-593</strain>
    </source>
</reference>
<dbReference type="KEGG" id="arev:RVR_7502"/>
<evidence type="ECO:0000256" key="3">
    <source>
        <dbReference type="ARBA" id="ARBA00023163"/>
    </source>
</evidence>
<dbReference type="Gene3D" id="1.10.10.10">
    <property type="entry name" value="Winged helix-like DNA-binding domain superfamily/Winged helix DNA-binding domain"/>
    <property type="match status" value="1"/>
</dbReference>
<dbReference type="AlphaFoldDB" id="A0A7U3VR75"/>
<dbReference type="SUPFAM" id="SSF46785">
    <property type="entry name" value="Winged helix' DNA-binding domain"/>
    <property type="match status" value="1"/>
</dbReference>
<keyword evidence="2" id="KW-0238">DNA-binding</keyword>
<evidence type="ECO:0000256" key="2">
    <source>
        <dbReference type="ARBA" id="ARBA00023125"/>
    </source>
</evidence>
<dbReference type="EMBL" id="AP018365">
    <property type="protein sequence ID" value="BBB00439.1"/>
    <property type="molecule type" value="Genomic_DNA"/>
</dbReference>
<dbReference type="Proteomes" id="UP000595703">
    <property type="component" value="Chromosome"/>
</dbReference>
<dbReference type="InterPro" id="IPR036388">
    <property type="entry name" value="WH-like_DNA-bd_sf"/>
</dbReference>
<proteinExistence type="predicted"/>
<dbReference type="InterPro" id="IPR036390">
    <property type="entry name" value="WH_DNA-bd_sf"/>
</dbReference>
<protein>
    <submittedName>
        <fullName evidence="5">Putative transcriptional regulator</fullName>
    </submittedName>
</protein>
<gene>
    <name evidence="5" type="ORF">RVR_7502</name>
</gene>
<reference evidence="5 6" key="1">
    <citation type="journal article" date="2010" name="J. Bacteriol.">
        <title>Biochemical characterization of a novel indole prenyltransferase from Streptomyces sp. SN-593.</title>
        <authorList>
            <person name="Takahashi S."/>
            <person name="Takagi H."/>
            <person name="Toyoda A."/>
            <person name="Uramoto M."/>
            <person name="Nogawa T."/>
            <person name="Ueki M."/>
            <person name="Sakaki Y."/>
            <person name="Osada H."/>
        </authorList>
    </citation>
    <scope>NUCLEOTIDE SEQUENCE [LARGE SCALE GENOMIC DNA]</scope>
    <source>
        <strain evidence="5 6">SN-593</strain>
    </source>
</reference>
<keyword evidence="3" id="KW-0804">Transcription</keyword>
<organism evidence="5 6">
    <name type="scientific">Actinacidiphila reveromycinica</name>
    <dbReference type="NCBI Taxonomy" id="659352"/>
    <lineage>
        <taxon>Bacteria</taxon>
        <taxon>Bacillati</taxon>
        <taxon>Actinomycetota</taxon>
        <taxon>Actinomycetes</taxon>
        <taxon>Kitasatosporales</taxon>
        <taxon>Streptomycetaceae</taxon>
        <taxon>Actinacidiphila</taxon>
    </lineage>
</organism>
<dbReference type="PANTHER" id="PTHR33204:SF37">
    <property type="entry name" value="HTH-TYPE TRANSCRIPTIONAL REGULATOR YODB"/>
    <property type="match status" value="1"/>
</dbReference>
<sequence length="132" mass="14823">MGRVTEQVAAGEPGDAFDVFSRDCPSRLTLEHVTGRWGILTLSALAEDTLRFNALRRRVDGVSEKMLSQTLQALERDGLVIREAQPVTPPHVEYRLSPLGRETADRLLDLIRLVEGRMPEVLAARGRYDRAR</sequence>
<dbReference type="PANTHER" id="PTHR33204">
    <property type="entry name" value="TRANSCRIPTIONAL REGULATOR, MARR FAMILY"/>
    <property type="match status" value="1"/>
</dbReference>
<evidence type="ECO:0000259" key="4">
    <source>
        <dbReference type="PROSITE" id="PS51118"/>
    </source>
</evidence>
<reference evidence="5 6" key="4">
    <citation type="journal article" date="2020" name="Sci. Rep.">
        <title>beta-carboline chemical signals induce reveromycin production through a LuxR family regulator in Streptomyces sp. SN-593.</title>
        <authorList>
            <person name="Panthee S."/>
            <person name="Kito N."/>
            <person name="Hayashi T."/>
            <person name="Shimizu T."/>
            <person name="Ishikawa J."/>
            <person name="Hamamoto H."/>
            <person name="Osada H."/>
            <person name="Takahashi S."/>
        </authorList>
    </citation>
    <scope>NUCLEOTIDE SEQUENCE [LARGE SCALE GENOMIC DNA]</scope>
    <source>
        <strain evidence="5 6">SN-593</strain>
    </source>
</reference>
<evidence type="ECO:0000313" key="5">
    <source>
        <dbReference type="EMBL" id="BBB00439.1"/>
    </source>
</evidence>